<evidence type="ECO:0000256" key="2">
    <source>
        <dbReference type="ARBA" id="ARBA00022737"/>
    </source>
</evidence>
<comment type="similarity">
    <text evidence="1">Belongs to the PPR family. P subfamily.</text>
</comment>
<evidence type="ECO:0008006" key="6">
    <source>
        <dbReference type="Google" id="ProtNLM"/>
    </source>
</evidence>
<dbReference type="PROSITE" id="PS51375">
    <property type="entry name" value="PPR"/>
    <property type="match status" value="1"/>
</dbReference>
<evidence type="ECO:0000256" key="3">
    <source>
        <dbReference type="PROSITE-ProRule" id="PRU00708"/>
    </source>
</evidence>
<dbReference type="NCBIfam" id="TIGR00756">
    <property type="entry name" value="PPR"/>
    <property type="match status" value="1"/>
</dbReference>
<dbReference type="InterPro" id="IPR011990">
    <property type="entry name" value="TPR-like_helical_dom_sf"/>
</dbReference>
<dbReference type="Pfam" id="PF12854">
    <property type="entry name" value="PPR_1"/>
    <property type="match status" value="1"/>
</dbReference>
<dbReference type="AlphaFoldDB" id="A0A498JBC2"/>
<evidence type="ECO:0000313" key="4">
    <source>
        <dbReference type="EMBL" id="RXH93028.1"/>
    </source>
</evidence>
<keyword evidence="2" id="KW-0677">Repeat</keyword>
<feature type="repeat" description="PPR" evidence="3">
    <location>
        <begin position="15"/>
        <end position="49"/>
    </location>
</feature>
<proteinExistence type="inferred from homology"/>
<reference evidence="4 5" key="1">
    <citation type="submission" date="2018-10" db="EMBL/GenBank/DDBJ databases">
        <title>A high-quality apple genome assembly.</title>
        <authorList>
            <person name="Hu J."/>
        </authorList>
    </citation>
    <scope>NUCLEOTIDE SEQUENCE [LARGE SCALE GENOMIC DNA]</scope>
    <source>
        <strain evidence="5">cv. HFTH1</strain>
        <tissue evidence="4">Young leaf</tissue>
    </source>
</reference>
<dbReference type="PANTHER" id="PTHR47447:SF22">
    <property type="entry name" value="TETRATRICOPEPTIDE-LIKE HELICAL DOMAIN SUPERFAMILY"/>
    <property type="match status" value="1"/>
</dbReference>
<name>A0A498JBC2_MALDO</name>
<evidence type="ECO:0000313" key="5">
    <source>
        <dbReference type="Proteomes" id="UP000290289"/>
    </source>
</evidence>
<evidence type="ECO:0000256" key="1">
    <source>
        <dbReference type="ARBA" id="ARBA00007626"/>
    </source>
</evidence>
<accession>A0A498JBC2</accession>
<protein>
    <recommendedName>
        <fullName evidence="6">Pentatricopeptide repeat-containing protein</fullName>
    </recommendedName>
</protein>
<keyword evidence="5" id="KW-1185">Reference proteome</keyword>
<dbReference type="PANTHER" id="PTHR47447">
    <property type="entry name" value="OS03G0856100 PROTEIN"/>
    <property type="match status" value="1"/>
</dbReference>
<dbReference type="EMBL" id="RDQH01000333">
    <property type="protein sequence ID" value="RXH93028.1"/>
    <property type="molecule type" value="Genomic_DNA"/>
</dbReference>
<dbReference type="Proteomes" id="UP000290289">
    <property type="component" value="Chromosome 7"/>
</dbReference>
<dbReference type="Gene3D" id="1.25.40.10">
    <property type="entry name" value="Tetratricopeptide repeat domain"/>
    <property type="match status" value="1"/>
</dbReference>
<gene>
    <name evidence="4" type="ORF">DVH24_013604</name>
</gene>
<organism evidence="4 5">
    <name type="scientific">Malus domestica</name>
    <name type="common">Apple</name>
    <name type="synonym">Pyrus malus</name>
    <dbReference type="NCBI Taxonomy" id="3750"/>
    <lineage>
        <taxon>Eukaryota</taxon>
        <taxon>Viridiplantae</taxon>
        <taxon>Streptophyta</taxon>
        <taxon>Embryophyta</taxon>
        <taxon>Tracheophyta</taxon>
        <taxon>Spermatophyta</taxon>
        <taxon>Magnoliopsida</taxon>
        <taxon>eudicotyledons</taxon>
        <taxon>Gunneridae</taxon>
        <taxon>Pentapetalae</taxon>
        <taxon>rosids</taxon>
        <taxon>fabids</taxon>
        <taxon>Rosales</taxon>
        <taxon>Rosaceae</taxon>
        <taxon>Amygdaloideae</taxon>
        <taxon>Maleae</taxon>
        <taxon>Malus</taxon>
    </lineage>
</organism>
<dbReference type="InterPro" id="IPR002885">
    <property type="entry name" value="PPR_rpt"/>
</dbReference>
<sequence length="346" mass="38252">MGCGKRHQWRLDLLDIITYNTMINGYFISGMIDQAFVLLRVMGEVWCIQQAGGLVKVMISRSMVPDFVTYATLDTNLNKNCSPKEVVALHDYMVTKGVIPDRQTHKDIVCSYLLEENSTISTLACKARGSDLRVHFKIFAALTGCRAAEVDSSRLHDYIPTVFDNFSANVVVEGTTAYGTLLVTLSNPNSNFILYKCVIRPLLSDLGIRVGLGSGWFPGKFGKENGLMGFLDWLLDLWELQFLEMVRMLCEKAKEILMGESNIQVLQLHLDLHEHGLGQPGMEAAAGARPSPLIEVALGAMASAFAHERLPYVFESTTDRSASGGATQLDVQSTADSVDQRNCIYI</sequence>
<comment type="caution">
    <text evidence="4">The sequence shown here is derived from an EMBL/GenBank/DDBJ whole genome shotgun (WGS) entry which is preliminary data.</text>
</comment>